<dbReference type="AlphaFoldDB" id="Q97KF0"/>
<dbReference type="HOGENOM" id="CLU_1692387_0_0_9"/>
<evidence type="ECO:0000313" key="3">
    <source>
        <dbReference type="Proteomes" id="UP000000814"/>
    </source>
</evidence>
<dbReference type="GeneID" id="44997483"/>
<dbReference type="Proteomes" id="UP000000814">
    <property type="component" value="Chromosome"/>
</dbReference>
<proteinExistence type="predicted"/>
<dbReference type="PATRIC" id="fig|272562.8.peg.1178"/>
<dbReference type="RefSeq" id="WP_010964287.1">
    <property type="nucleotide sequence ID" value="NC_003030.1"/>
</dbReference>
<dbReference type="EMBL" id="AE001437">
    <property type="protein sequence ID" value="AAK78945.1"/>
    <property type="molecule type" value="Genomic_DNA"/>
</dbReference>
<protein>
    <submittedName>
        <fullName evidence="2">Uncharacterized protein</fullName>
    </submittedName>
</protein>
<reference evidence="2 3" key="1">
    <citation type="journal article" date="2001" name="J. Bacteriol.">
        <title>Genome sequence and comparative analysis of the solvent-producing bacterium Clostridium acetobutylicum.</title>
        <authorList>
            <person name="Nolling J."/>
            <person name="Breton G."/>
            <person name="Omelchenko M.V."/>
            <person name="Makarova K.S."/>
            <person name="Zeng Q."/>
            <person name="Gibson R."/>
            <person name="Lee H.M."/>
            <person name="Dubois J."/>
            <person name="Qiu D."/>
            <person name="Hitti J."/>
            <person name="Wolf Y.I."/>
            <person name="Tatusov R.L."/>
            <person name="Sabathe F."/>
            <person name="Doucette-Stamm L."/>
            <person name="Soucaille P."/>
            <person name="Daly M.J."/>
            <person name="Bennett G.N."/>
            <person name="Koonin E.V."/>
            <person name="Smith D.R."/>
        </authorList>
    </citation>
    <scope>NUCLEOTIDE SEQUENCE [LARGE SCALE GENOMIC DNA]</scope>
    <source>
        <strain evidence="3">ATCC 824 / DSM 792 / JCM 1419 / LMG 5710 / VKM B-1787</strain>
    </source>
</reference>
<dbReference type="OrthoDB" id="1936456at2"/>
<sequence length="155" mass="18692">MDKNKLVNKFLQMKETENKRLDENITNLEQSLEKLDKENKELYKKLKEERLRNAILSNRYGMLLDDIKEEGIIFKIKNTNLGVVEWQNLYFRDSGKNIYIESLDRHLIHEFDNNMSSLIRILIKENEYSLIVIRMNEKNVKIQFRVIEKQDKNIT</sequence>
<dbReference type="KEGG" id="cac:CA_C0969"/>
<organism evidence="2 3">
    <name type="scientific">Clostridium acetobutylicum (strain ATCC 824 / DSM 792 / JCM 1419 / IAM 19013 / LMG 5710 / NBRC 13948 / NRRL B-527 / VKM B-1787 / 2291 / W)</name>
    <dbReference type="NCBI Taxonomy" id="272562"/>
    <lineage>
        <taxon>Bacteria</taxon>
        <taxon>Bacillati</taxon>
        <taxon>Bacillota</taxon>
        <taxon>Clostridia</taxon>
        <taxon>Eubacteriales</taxon>
        <taxon>Clostridiaceae</taxon>
        <taxon>Clostridium</taxon>
    </lineage>
</organism>
<feature type="coiled-coil region" evidence="1">
    <location>
        <begin position="11"/>
        <end position="59"/>
    </location>
</feature>
<accession>Q97KF0</accession>
<keyword evidence="3" id="KW-1185">Reference proteome</keyword>
<gene>
    <name evidence="2" type="ordered locus">CA_C0969</name>
</gene>
<dbReference type="PIR" id="F97019">
    <property type="entry name" value="F97019"/>
</dbReference>
<evidence type="ECO:0000256" key="1">
    <source>
        <dbReference type="SAM" id="Coils"/>
    </source>
</evidence>
<evidence type="ECO:0000313" key="2">
    <source>
        <dbReference type="EMBL" id="AAK78945.1"/>
    </source>
</evidence>
<name>Q97KF0_CLOAB</name>
<keyword evidence="1" id="KW-0175">Coiled coil</keyword>